<feature type="transmembrane region" description="Helical" evidence="1">
    <location>
        <begin position="242"/>
        <end position="263"/>
    </location>
</feature>
<feature type="transmembrane region" description="Helical" evidence="1">
    <location>
        <begin position="123"/>
        <end position="149"/>
    </location>
</feature>
<dbReference type="Pfam" id="PF01578">
    <property type="entry name" value="Cytochrom_C_asm"/>
    <property type="match status" value="1"/>
</dbReference>
<keyword evidence="1" id="KW-1133">Transmembrane helix</keyword>
<dbReference type="STRING" id="404433.BTW07_00845"/>
<feature type="transmembrane region" description="Helical" evidence="1">
    <location>
        <begin position="6"/>
        <end position="26"/>
    </location>
</feature>
<dbReference type="InterPro" id="IPR052372">
    <property type="entry name" value="YpjD/HemX"/>
</dbReference>
<keyword evidence="4" id="KW-1185">Reference proteome</keyword>
<accession>A0A1Q8SXA7</accession>
<evidence type="ECO:0000259" key="2">
    <source>
        <dbReference type="Pfam" id="PF01578"/>
    </source>
</evidence>
<evidence type="ECO:0000256" key="1">
    <source>
        <dbReference type="SAM" id="Phobius"/>
    </source>
</evidence>
<dbReference type="PANTHER" id="PTHR38034:SF1">
    <property type="entry name" value="INNER MEMBRANE PROTEIN YPJD"/>
    <property type="match status" value="1"/>
</dbReference>
<feature type="transmembrane region" description="Helical" evidence="1">
    <location>
        <begin position="175"/>
        <end position="198"/>
    </location>
</feature>
<dbReference type="AlphaFoldDB" id="A0A1Q8SXA7"/>
<dbReference type="RefSeq" id="WP_075568249.1">
    <property type="nucleotide sequence ID" value="NZ_MSDO01000001.1"/>
</dbReference>
<organism evidence="3 4">
    <name type="scientific">Salinicola socius</name>
    <dbReference type="NCBI Taxonomy" id="404433"/>
    <lineage>
        <taxon>Bacteria</taxon>
        <taxon>Pseudomonadati</taxon>
        <taxon>Pseudomonadota</taxon>
        <taxon>Gammaproteobacteria</taxon>
        <taxon>Oceanospirillales</taxon>
        <taxon>Halomonadaceae</taxon>
        <taxon>Salinicola</taxon>
    </lineage>
</organism>
<keyword evidence="1" id="KW-0812">Transmembrane</keyword>
<gene>
    <name evidence="3" type="ORF">BTW07_00845</name>
</gene>
<dbReference type="OrthoDB" id="9780793at2"/>
<feature type="transmembrane region" description="Helical" evidence="1">
    <location>
        <begin position="210"/>
        <end position="230"/>
    </location>
</feature>
<comment type="caution">
    <text evidence="3">The sequence shown here is derived from an EMBL/GenBank/DDBJ whole genome shotgun (WGS) entry which is preliminary data.</text>
</comment>
<feature type="transmembrane region" description="Helical" evidence="1">
    <location>
        <begin position="89"/>
        <end position="111"/>
    </location>
</feature>
<keyword evidence="1" id="KW-0472">Membrane</keyword>
<dbReference type="EMBL" id="MSDO01000001">
    <property type="protein sequence ID" value="OLO06079.1"/>
    <property type="molecule type" value="Genomic_DNA"/>
</dbReference>
<evidence type="ECO:0000313" key="3">
    <source>
        <dbReference type="EMBL" id="OLO06079.1"/>
    </source>
</evidence>
<protein>
    <submittedName>
        <fullName evidence="3">Cytochrome C biogenesis protein</fullName>
    </submittedName>
</protein>
<proteinExistence type="predicted"/>
<dbReference type="PANTHER" id="PTHR38034">
    <property type="entry name" value="INNER MEMBRANE PROTEIN YPJD"/>
    <property type="match status" value="1"/>
</dbReference>
<feature type="transmembrane region" description="Helical" evidence="1">
    <location>
        <begin position="65"/>
        <end position="82"/>
    </location>
</feature>
<feature type="domain" description="Cytochrome c assembly protein" evidence="2">
    <location>
        <begin position="39"/>
        <end position="260"/>
    </location>
</feature>
<evidence type="ECO:0000313" key="4">
    <source>
        <dbReference type="Proteomes" id="UP000186878"/>
    </source>
</evidence>
<dbReference type="GO" id="GO:0005886">
    <property type="term" value="C:plasma membrane"/>
    <property type="evidence" value="ECO:0007669"/>
    <property type="project" value="TreeGrafter"/>
</dbReference>
<dbReference type="InterPro" id="IPR002541">
    <property type="entry name" value="Cyt_c_assembly"/>
</dbReference>
<dbReference type="GO" id="GO:0020037">
    <property type="term" value="F:heme binding"/>
    <property type="evidence" value="ECO:0007669"/>
    <property type="project" value="InterPro"/>
</dbReference>
<dbReference type="GO" id="GO:0017004">
    <property type="term" value="P:cytochrome complex assembly"/>
    <property type="evidence" value="ECO:0007669"/>
    <property type="project" value="InterPro"/>
</dbReference>
<feature type="transmembrane region" description="Helical" evidence="1">
    <location>
        <begin position="38"/>
        <end position="59"/>
    </location>
</feature>
<sequence>MPALPFALVAIVCYLAAGLWQSLSLARRVTERPNWVRGAGLIALLCHTLIVGVAIIGPYGLHLGLTQSAALVGWLVVALLLLASLFKPVLNAGVCVFPLAAVTIVGVVGMPSRMIESGVSPGLYFHILSSIAAFSFLAIAAVQAALLGFQHHALKRRHTGGIVQVLPPLTRMEQLLFELIWCGMLLLTVAIISGFVFLDNLFAQHLAHKTILSLLAWLIFAGLLAGHHYLGWRGQKAVRWTLAGAGVLVLAFFGTKFVLEYIFHYNA</sequence>
<name>A0A1Q8SXA7_9GAMM</name>
<dbReference type="Proteomes" id="UP000186878">
    <property type="component" value="Unassembled WGS sequence"/>
</dbReference>
<reference evidence="3 4" key="1">
    <citation type="submission" date="2016-12" db="EMBL/GenBank/DDBJ databases">
        <title>Draft genome sequences of strains Salinicola socius SMB35, Salinicola sp. MH3R3-1 and Chromohalobacter sp. SMB17 from the Verkhnekamsk potash mining region of Russia.</title>
        <authorList>
            <person name="Mavrodi D.V."/>
            <person name="Olsson B.E."/>
            <person name="Korsakova E.S."/>
            <person name="Pyankova A."/>
            <person name="Mavrodi O.V."/>
            <person name="Plotnikova E.G."/>
        </authorList>
    </citation>
    <scope>NUCLEOTIDE SEQUENCE [LARGE SCALE GENOMIC DNA]</scope>
    <source>
        <strain evidence="3 4">SMB35</strain>
    </source>
</reference>